<organism evidence="1 2">
    <name type="scientific">Methylophaga aminisulfidivorans MP</name>
    <dbReference type="NCBI Taxonomy" id="1026882"/>
    <lineage>
        <taxon>Bacteria</taxon>
        <taxon>Pseudomonadati</taxon>
        <taxon>Pseudomonadota</taxon>
        <taxon>Gammaproteobacteria</taxon>
        <taxon>Thiotrichales</taxon>
        <taxon>Piscirickettsiaceae</taxon>
        <taxon>Methylophaga</taxon>
    </lineage>
</organism>
<dbReference type="AlphaFoldDB" id="F5SXR6"/>
<evidence type="ECO:0000313" key="2">
    <source>
        <dbReference type="Proteomes" id="UP000003544"/>
    </source>
</evidence>
<proteinExistence type="predicted"/>
<accession>F5SXR6</accession>
<evidence type="ECO:0000313" key="1">
    <source>
        <dbReference type="EMBL" id="EGL55296.1"/>
    </source>
</evidence>
<name>F5SXR6_9GAMM</name>
<keyword evidence="2" id="KW-1185">Reference proteome</keyword>
<dbReference type="EMBL" id="AFIG01000001">
    <property type="protein sequence ID" value="EGL55296.1"/>
    <property type="molecule type" value="Genomic_DNA"/>
</dbReference>
<comment type="caution">
    <text evidence="1">The sequence shown here is derived from an EMBL/GenBank/DDBJ whole genome shotgun (WGS) entry which is preliminary data.</text>
</comment>
<reference evidence="1 2" key="1">
    <citation type="journal article" date="2011" name="J. Bacteriol.">
        <title>Draft genome sequence of Methylophaga aminisulfidivorans MP T.</title>
        <authorList>
            <person name="Han G.H."/>
            <person name="Kim W."/>
            <person name="Chun J."/>
            <person name="Kim S.W."/>
        </authorList>
    </citation>
    <scope>NUCLEOTIDE SEQUENCE [LARGE SCALE GENOMIC DNA]</scope>
    <source>
        <strain evidence="2">MP(T)</strain>
    </source>
</reference>
<dbReference type="Proteomes" id="UP000003544">
    <property type="component" value="Unassembled WGS sequence"/>
</dbReference>
<protein>
    <submittedName>
        <fullName evidence="1">Uncharacterized protein</fullName>
    </submittedName>
</protein>
<sequence>MNKTISTSMMPVPLGPDTTKSAFFSVIKKVFSGTKKLQKL</sequence>
<dbReference type="STRING" id="1026882.MAMP_02290"/>
<gene>
    <name evidence="1" type="ORF">MAMP_02290</name>
</gene>